<protein>
    <submittedName>
        <fullName evidence="1">Uncharacterized protein</fullName>
    </submittedName>
</protein>
<dbReference type="EMBL" id="JAPZVP010000002">
    <property type="protein sequence ID" value="MDA1358634.1"/>
    <property type="molecule type" value="Genomic_DNA"/>
</dbReference>
<reference evidence="1" key="1">
    <citation type="submission" date="2022-12" db="EMBL/GenBank/DDBJ databases">
        <title>Gycomyces niveus sp.nov.,a novel actinomycete isolated from soil in Shouguan.</title>
        <authorList>
            <person name="Yang X."/>
        </authorList>
    </citation>
    <scope>NUCLEOTIDE SEQUENCE</scope>
    <source>
        <strain evidence="1">NEAU-A15</strain>
    </source>
</reference>
<name>A0A9X3SQ78_9ACTN</name>
<proteinExistence type="predicted"/>
<dbReference type="PROSITE" id="PS51257">
    <property type="entry name" value="PROKAR_LIPOPROTEIN"/>
    <property type="match status" value="1"/>
</dbReference>
<evidence type="ECO:0000313" key="1">
    <source>
        <dbReference type="EMBL" id="MDA1358634.1"/>
    </source>
</evidence>
<evidence type="ECO:0000313" key="2">
    <source>
        <dbReference type="Proteomes" id="UP001146067"/>
    </source>
</evidence>
<sequence>MRRSAVVLLAGALALTGCSDPETEVTEADITAIEASIVNGSALAWELTQAETRVASMCMQDEGFTVHDTNRLHGSMIPNRFEGFDSPYARIPTVEQAQKFGFGRWVWASDSDEALAMREDMDFLAFTAEDQGWDTSADDASYEEWKAMDEEYKQAWMEAFVGPERAAYDAAMQGAFEGADTAEEAEAVDIEELGEQPPFGGCELQTIEIVYGEPLHREIDGEDYWSRPDTESPLTWIGDGELYGELSSDYADQEEDFLLCIGERGYSEWEFDDFGWLPTGSYLDQIYGGGVYYDGMEEEVPPLAEEAEDSDDPVAYEFAMALDFAECAQDSGLRDGTDEAWARMSVEKVIDRESEVYAWEQQIKEYLANAQDYLAGK</sequence>
<accession>A0A9X3SQ78</accession>
<dbReference type="Proteomes" id="UP001146067">
    <property type="component" value="Unassembled WGS sequence"/>
</dbReference>
<keyword evidence="2" id="KW-1185">Reference proteome</keyword>
<comment type="caution">
    <text evidence="1">The sequence shown here is derived from an EMBL/GenBank/DDBJ whole genome shotgun (WGS) entry which is preliminary data.</text>
</comment>
<gene>
    <name evidence="1" type="ORF">O1R50_03315</name>
</gene>
<dbReference type="AlphaFoldDB" id="A0A9X3SQ78"/>
<organism evidence="1 2">
    <name type="scientific">Glycomyces luteolus</name>
    <dbReference type="NCBI Taxonomy" id="2670330"/>
    <lineage>
        <taxon>Bacteria</taxon>
        <taxon>Bacillati</taxon>
        <taxon>Actinomycetota</taxon>
        <taxon>Actinomycetes</taxon>
        <taxon>Glycomycetales</taxon>
        <taxon>Glycomycetaceae</taxon>
        <taxon>Glycomyces</taxon>
    </lineage>
</organism>
<dbReference type="RefSeq" id="WP_270108440.1">
    <property type="nucleotide sequence ID" value="NZ_JAPZVP010000002.1"/>
</dbReference>